<evidence type="ECO:0000313" key="2">
    <source>
        <dbReference type="Proteomes" id="UP001352852"/>
    </source>
</evidence>
<accession>A0ABU7FB62</accession>
<evidence type="ECO:0000313" key="1">
    <source>
        <dbReference type="EMBL" id="MED6295560.1"/>
    </source>
</evidence>
<name>A0ABU7FB62_9TELE</name>
<dbReference type="Proteomes" id="UP001352852">
    <property type="component" value="Unassembled WGS sequence"/>
</dbReference>
<protein>
    <submittedName>
        <fullName evidence="1">Uncharacterized protein</fullName>
    </submittedName>
</protein>
<reference evidence="1 2" key="1">
    <citation type="submission" date="2021-06" db="EMBL/GenBank/DDBJ databases">
        <authorList>
            <person name="Palmer J.M."/>
        </authorList>
    </citation>
    <scope>NUCLEOTIDE SEQUENCE [LARGE SCALE GENOMIC DNA]</scope>
    <source>
        <strain evidence="1 2">CL_MEX2019</strain>
        <tissue evidence="1">Muscle</tissue>
    </source>
</reference>
<comment type="caution">
    <text evidence="1">The sequence shown here is derived from an EMBL/GenBank/DDBJ whole genome shotgun (WGS) entry which is preliminary data.</text>
</comment>
<organism evidence="1 2">
    <name type="scientific">Characodon lateralis</name>
    <dbReference type="NCBI Taxonomy" id="208331"/>
    <lineage>
        <taxon>Eukaryota</taxon>
        <taxon>Metazoa</taxon>
        <taxon>Chordata</taxon>
        <taxon>Craniata</taxon>
        <taxon>Vertebrata</taxon>
        <taxon>Euteleostomi</taxon>
        <taxon>Actinopterygii</taxon>
        <taxon>Neopterygii</taxon>
        <taxon>Teleostei</taxon>
        <taxon>Neoteleostei</taxon>
        <taxon>Acanthomorphata</taxon>
        <taxon>Ovalentaria</taxon>
        <taxon>Atherinomorphae</taxon>
        <taxon>Cyprinodontiformes</taxon>
        <taxon>Goodeidae</taxon>
        <taxon>Characodon</taxon>
    </lineage>
</organism>
<sequence length="102" mass="11691">MPRRIYTEFIFTYGKNNSNSFNLPNKALSFYNICQRLILVVFLVKIFWVRIAGPPGKNMSALLSTESKSEVQTVFSLGHLAADQRQISEEVRNHFHSNRSGI</sequence>
<gene>
    <name evidence="1" type="ORF">CHARACLAT_033037</name>
</gene>
<keyword evidence="2" id="KW-1185">Reference proteome</keyword>
<proteinExistence type="predicted"/>
<dbReference type="EMBL" id="JAHUTJ010080236">
    <property type="protein sequence ID" value="MED6295560.1"/>
    <property type="molecule type" value="Genomic_DNA"/>
</dbReference>